<evidence type="ECO:0000256" key="1">
    <source>
        <dbReference type="SAM" id="Phobius"/>
    </source>
</evidence>
<dbReference type="RefSeq" id="WP_158665538.1">
    <property type="nucleotide sequence ID" value="NZ_CP026923.1"/>
</dbReference>
<organism evidence="2 3">
    <name type="scientific">Pontimonas salivibrio</name>
    <dbReference type="NCBI Taxonomy" id="1159327"/>
    <lineage>
        <taxon>Bacteria</taxon>
        <taxon>Bacillati</taxon>
        <taxon>Actinomycetota</taxon>
        <taxon>Actinomycetes</taxon>
        <taxon>Micrococcales</taxon>
        <taxon>Microbacteriaceae</taxon>
        <taxon>Pontimonas</taxon>
    </lineage>
</organism>
<feature type="transmembrane region" description="Helical" evidence="1">
    <location>
        <begin position="163"/>
        <end position="183"/>
    </location>
</feature>
<keyword evidence="1" id="KW-0472">Membrane</keyword>
<proteinExistence type="predicted"/>
<accession>A0A2L2BQH5</accession>
<dbReference type="Proteomes" id="UP000243077">
    <property type="component" value="Chromosome"/>
</dbReference>
<feature type="transmembrane region" description="Helical" evidence="1">
    <location>
        <begin position="93"/>
        <end position="112"/>
    </location>
</feature>
<reference evidence="2 3" key="1">
    <citation type="submission" date="2018-02" db="EMBL/GenBank/DDBJ databases">
        <title>Complete genome of the streamlined marine actinobacterium Pontimonas salivibrio CL-TW6 adapted to coastal planktonic lifestype.</title>
        <authorList>
            <person name="Cho B.C."/>
            <person name="Hardies S.C."/>
            <person name="Jang G.I."/>
            <person name="Hwang C.Y."/>
        </authorList>
    </citation>
    <scope>NUCLEOTIDE SEQUENCE [LARGE SCALE GENOMIC DNA]</scope>
    <source>
        <strain evidence="2 3">CL-TW6</strain>
    </source>
</reference>
<keyword evidence="1" id="KW-0812">Transmembrane</keyword>
<feature type="transmembrane region" description="Helical" evidence="1">
    <location>
        <begin position="118"/>
        <end position="138"/>
    </location>
</feature>
<feature type="transmembrane region" description="Helical" evidence="1">
    <location>
        <begin position="203"/>
        <end position="221"/>
    </location>
</feature>
<dbReference type="AlphaFoldDB" id="A0A2L2BQH5"/>
<protein>
    <submittedName>
        <fullName evidence="2">Intracellular septation protein A</fullName>
    </submittedName>
</protein>
<evidence type="ECO:0000313" key="3">
    <source>
        <dbReference type="Proteomes" id="UP000243077"/>
    </source>
</evidence>
<gene>
    <name evidence="2" type="ORF">C3B54_11940</name>
</gene>
<dbReference type="KEGG" id="psai:C3B54_11940"/>
<dbReference type="InterPro" id="IPR016566">
    <property type="entry name" value="UCP010219"/>
</dbReference>
<sequence>MSNPEPSGLSDAFRSGLERSPFASIEPGATPTGRDVWAALGGKRGVIESLLPGLVFLVVYTLTQSLWWSVLTPLAASVGFILARLIQKSPIQPALIGLVGVALSAFVAIVSGRPENNFVLGLWVNAISLGVILGSFLFRRPIIGVIAGILVGDDQWHQHRARFAMASVATLLWAGMFGLRLLVQVPLYWAGEPAVQALATAKLVMGVPLYGLTLWLTWLLLRSVYRPQTDTPE</sequence>
<dbReference type="OrthoDB" id="5244221at2"/>
<keyword evidence="3" id="KW-1185">Reference proteome</keyword>
<dbReference type="EMBL" id="CP026923">
    <property type="protein sequence ID" value="AVG23911.1"/>
    <property type="molecule type" value="Genomic_DNA"/>
</dbReference>
<dbReference type="Pfam" id="PF11361">
    <property type="entry name" value="DUF3159"/>
    <property type="match status" value="1"/>
</dbReference>
<name>A0A2L2BQH5_9MICO</name>
<dbReference type="PIRSF" id="PIRSF010219">
    <property type="entry name" value="UCP010219"/>
    <property type="match status" value="1"/>
</dbReference>
<feature type="transmembrane region" description="Helical" evidence="1">
    <location>
        <begin position="66"/>
        <end position="86"/>
    </location>
</feature>
<keyword evidence="1" id="KW-1133">Transmembrane helix</keyword>
<evidence type="ECO:0000313" key="2">
    <source>
        <dbReference type="EMBL" id="AVG23911.1"/>
    </source>
</evidence>